<evidence type="ECO:0000313" key="2">
    <source>
        <dbReference type="EMBL" id="EAT58397.1"/>
    </source>
</evidence>
<evidence type="ECO:0000313" key="3">
    <source>
        <dbReference type="Proteomes" id="UP000004162"/>
    </source>
</evidence>
<proteinExistence type="predicted"/>
<dbReference type="EMBL" id="AASE01000021">
    <property type="protein sequence ID" value="EAT58397.1"/>
    <property type="molecule type" value="Genomic_DNA"/>
</dbReference>
<dbReference type="AlphaFoldDB" id="Q0YQ28"/>
<sequence>MYSEILKYTTFFAPVGFFLGGVLIVILLNKFIGKSSAQNKPE</sequence>
<comment type="caution">
    <text evidence="2">The sequence shown here is derived from an EMBL/GenBank/DDBJ whole genome shotgun (WGS) entry which is preliminary data.</text>
</comment>
<keyword evidence="1" id="KW-0812">Transmembrane</keyword>
<organism evidence="2 3">
    <name type="scientific">Chlorobium ferrooxidans DSM 13031</name>
    <dbReference type="NCBI Taxonomy" id="377431"/>
    <lineage>
        <taxon>Bacteria</taxon>
        <taxon>Pseudomonadati</taxon>
        <taxon>Chlorobiota</taxon>
        <taxon>Chlorobiia</taxon>
        <taxon>Chlorobiales</taxon>
        <taxon>Chlorobiaceae</taxon>
        <taxon>Chlorobium/Pelodictyon group</taxon>
        <taxon>Chlorobium</taxon>
    </lineage>
</organism>
<name>Q0YQ28_9CHLB</name>
<keyword evidence="1" id="KW-0472">Membrane</keyword>
<reference evidence="2 3" key="1">
    <citation type="submission" date="2006-07" db="EMBL/GenBank/DDBJ databases">
        <title>Annotation of the draft genome assembly of Chlorobium ferroxidans DSM 13031.</title>
        <authorList>
            <consortium name="US DOE Joint Genome Institute (JGI-ORNL)"/>
            <person name="Larimer F."/>
            <person name="Land M."/>
            <person name="Hauser L."/>
        </authorList>
    </citation>
    <scope>NUCLEOTIDE SEQUENCE [LARGE SCALE GENOMIC DNA]</scope>
    <source>
        <strain evidence="2 3">DSM 13031</strain>
    </source>
</reference>
<gene>
    <name evidence="2" type="ORF">CferDRAFT_0336</name>
</gene>
<protein>
    <submittedName>
        <fullName evidence="2">Uncharacterized protein</fullName>
    </submittedName>
</protein>
<feature type="transmembrane region" description="Helical" evidence="1">
    <location>
        <begin position="12"/>
        <end position="32"/>
    </location>
</feature>
<keyword evidence="3" id="KW-1185">Reference proteome</keyword>
<keyword evidence="1" id="KW-1133">Transmembrane helix</keyword>
<accession>Q0YQ28</accession>
<dbReference type="Proteomes" id="UP000004162">
    <property type="component" value="Unassembled WGS sequence"/>
</dbReference>
<reference evidence="2 3" key="2">
    <citation type="submission" date="2006-07" db="EMBL/GenBank/DDBJ databases">
        <title>Sequencing of the draft genome and assembly of Chlorobium ferroxidans DSM 13031.</title>
        <authorList>
            <consortium name="US DOE Joint Genome Institute (JGI-PGF)"/>
            <person name="Copeland A."/>
            <person name="Lucas S."/>
            <person name="Lapidus A."/>
            <person name="Barry K."/>
            <person name="Glavina del Rio T."/>
            <person name="Dalin E."/>
            <person name="Tice H."/>
            <person name="Bruce D."/>
            <person name="Pitluck S."/>
            <person name="Richardson P."/>
        </authorList>
    </citation>
    <scope>NUCLEOTIDE SEQUENCE [LARGE SCALE GENOMIC DNA]</scope>
    <source>
        <strain evidence="2 3">DSM 13031</strain>
    </source>
</reference>
<evidence type="ECO:0000256" key="1">
    <source>
        <dbReference type="SAM" id="Phobius"/>
    </source>
</evidence>